<sequence length="117" mass="12776">MHVIGLKRKQRRKSPFSSEGNVHCFKQRPVSRGPKPANAHGASTQHGEFILLIFGGQHTPLRSANDTPQEVRGGKGSEDKEYLPPGPAETKSRRIERKRIKASVEGSIDDHSGSGLA</sequence>
<evidence type="ECO:0000256" key="1">
    <source>
        <dbReference type="SAM" id="MobiDB-lite"/>
    </source>
</evidence>
<evidence type="ECO:0000313" key="2">
    <source>
        <dbReference type="EMBL" id="KAF8794115.1"/>
    </source>
</evidence>
<reference evidence="2" key="2">
    <citation type="submission" date="2020-06" db="EMBL/GenBank/DDBJ databases">
        <authorList>
            <person name="Sheffer M."/>
        </authorList>
    </citation>
    <scope>NUCLEOTIDE SEQUENCE</scope>
</reference>
<feature type="compositionally biased region" description="Basic residues" evidence="1">
    <location>
        <begin position="1"/>
        <end position="14"/>
    </location>
</feature>
<keyword evidence="3" id="KW-1185">Reference proteome</keyword>
<feature type="region of interest" description="Disordered" evidence="1">
    <location>
        <begin position="1"/>
        <end position="44"/>
    </location>
</feature>
<organism evidence="2 3">
    <name type="scientific">Argiope bruennichi</name>
    <name type="common">Wasp spider</name>
    <name type="synonym">Aranea bruennichi</name>
    <dbReference type="NCBI Taxonomy" id="94029"/>
    <lineage>
        <taxon>Eukaryota</taxon>
        <taxon>Metazoa</taxon>
        <taxon>Ecdysozoa</taxon>
        <taxon>Arthropoda</taxon>
        <taxon>Chelicerata</taxon>
        <taxon>Arachnida</taxon>
        <taxon>Araneae</taxon>
        <taxon>Araneomorphae</taxon>
        <taxon>Entelegynae</taxon>
        <taxon>Araneoidea</taxon>
        <taxon>Araneidae</taxon>
        <taxon>Argiope</taxon>
    </lineage>
</organism>
<feature type="region of interest" description="Disordered" evidence="1">
    <location>
        <begin position="59"/>
        <end position="117"/>
    </location>
</feature>
<accession>A0A8T0FV16</accession>
<dbReference type="AlphaFoldDB" id="A0A8T0FV16"/>
<feature type="compositionally biased region" description="Basic and acidic residues" evidence="1">
    <location>
        <begin position="72"/>
        <end position="82"/>
    </location>
</feature>
<dbReference type="EMBL" id="JABXBU010000002">
    <property type="protein sequence ID" value="KAF8794115.1"/>
    <property type="molecule type" value="Genomic_DNA"/>
</dbReference>
<feature type="compositionally biased region" description="Basic and acidic residues" evidence="1">
    <location>
        <begin position="108"/>
        <end position="117"/>
    </location>
</feature>
<protein>
    <submittedName>
        <fullName evidence="2">Uncharacterized protein</fullName>
    </submittedName>
</protein>
<dbReference type="Proteomes" id="UP000807504">
    <property type="component" value="Unassembled WGS sequence"/>
</dbReference>
<gene>
    <name evidence="2" type="ORF">HNY73_002127</name>
</gene>
<evidence type="ECO:0000313" key="3">
    <source>
        <dbReference type="Proteomes" id="UP000807504"/>
    </source>
</evidence>
<proteinExistence type="predicted"/>
<comment type="caution">
    <text evidence="2">The sequence shown here is derived from an EMBL/GenBank/DDBJ whole genome shotgun (WGS) entry which is preliminary data.</text>
</comment>
<name>A0A8T0FV16_ARGBR</name>
<reference evidence="2" key="1">
    <citation type="journal article" date="2020" name="bioRxiv">
        <title>Chromosome-level reference genome of the European wasp spider Argiope bruennichi: a resource for studies on range expansion and evolutionary adaptation.</title>
        <authorList>
            <person name="Sheffer M.M."/>
            <person name="Hoppe A."/>
            <person name="Krehenwinkel H."/>
            <person name="Uhl G."/>
            <person name="Kuss A.W."/>
            <person name="Jensen L."/>
            <person name="Jensen C."/>
            <person name="Gillespie R.G."/>
            <person name="Hoff K.J."/>
            <person name="Prost S."/>
        </authorList>
    </citation>
    <scope>NUCLEOTIDE SEQUENCE</scope>
</reference>